<evidence type="ECO:0000313" key="2">
    <source>
        <dbReference type="EMBL" id="AQX52408.1"/>
    </source>
</evidence>
<dbReference type="PROSITE" id="PS51257">
    <property type="entry name" value="PROKAR_LIPOPROTEIN"/>
    <property type="match status" value="1"/>
</dbReference>
<proteinExistence type="predicted"/>
<dbReference type="Proteomes" id="UP000189738">
    <property type="component" value="Chromosome"/>
</dbReference>
<keyword evidence="1" id="KW-0472">Membrane</keyword>
<keyword evidence="1" id="KW-1133">Transmembrane helix</keyword>
<organism evidence="3">
    <name type="scientific">Elizabethkingia anophelis</name>
    <dbReference type="NCBI Taxonomy" id="1117645"/>
    <lineage>
        <taxon>Bacteria</taxon>
        <taxon>Pseudomonadati</taxon>
        <taxon>Bacteroidota</taxon>
        <taxon>Flavobacteriia</taxon>
        <taxon>Flavobacteriales</taxon>
        <taxon>Weeksellaceae</taxon>
        <taxon>Elizabethkingia</taxon>
    </lineage>
</organism>
<accession>A0A494JDU0</accession>
<reference evidence="3" key="2">
    <citation type="submission" date="2016-06" db="EMBL/GenBank/DDBJ databases">
        <authorList>
            <person name="Nicholson A.C."/>
        </authorList>
    </citation>
    <scope>NUCLEOTIDE SEQUENCE [LARGE SCALE GENOMIC DNA]</scope>
    <source>
        <strain evidence="3">E6809</strain>
    </source>
</reference>
<dbReference type="AlphaFoldDB" id="A0A494JDU0"/>
<keyword evidence="1" id="KW-0812">Transmembrane</keyword>
<dbReference type="RefSeq" id="WP_078719770.1">
    <property type="nucleotide sequence ID" value="NZ_CP014339.1"/>
</dbReference>
<evidence type="ECO:0000313" key="3">
    <source>
        <dbReference type="EMBL" id="OPB53405.1"/>
    </source>
</evidence>
<evidence type="ECO:0000256" key="1">
    <source>
        <dbReference type="SAM" id="Phobius"/>
    </source>
</evidence>
<evidence type="ECO:0000313" key="4">
    <source>
        <dbReference type="Proteomes" id="UP000189738"/>
    </source>
</evidence>
<protein>
    <submittedName>
        <fullName evidence="3">Uncharacterized protein</fullName>
    </submittedName>
</protein>
<feature type="transmembrane region" description="Helical" evidence="1">
    <location>
        <begin position="7"/>
        <end position="27"/>
    </location>
</feature>
<dbReference type="EMBL" id="MAHS01000001">
    <property type="protein sequence ID" value="OPB53405.1"/>
    <property type="molecule type" value="Genomic_DNA"/>
</dbReference>
<gene>
    <name evidence="2" type="ORF">AYC66_17760</name>
    <name evidence="3" type="ORF">BAY09_10850</name>
</gene>
<dbReference type="EMBL" id="CP014339">
    <property type="protein sequence ID" value="AQX52408.1"/>
    <property type="molecule type" value="Genomic_DNA"/>
</dbReference>
<name>A0A494JDU0_9FLAO</name>
<reference evidence="2 4" key="1">
    <citation type="submission" date="2016-02" db="EMBL/GenBank/DDBJ databases">
        <authorList>
            <person name="Nicholson A.C."/>
            <person name="Humrighouse B.W."/>
            <person name="Loparev V."/>
            <person name="Emery B."/>
            <person name="Graziano J."/>
            <person name="McQuiston J.R."/>
        </authorList>
    </citation>
    <scope>NUCLEOTIDE SEQUENCE [LARGE SCALE GENOMIC DNA]</scope>
    <source>
        <strain evidence="2 4">E6809</strain>
    </source>
</reference>
<sequence length="276" mass="31666">MKTKNTIIGILVLACIVLIANTFYGWFNPTSKEKEYAELLKYKDKPLSETLPKTKYMDKDSINHIQMPEKPSLSYDNTVTPSTKQEIQEKTLKALNAKSEDLQEFTKVKAVISGTIPSADVKIDNKIVTITYQNKYLKIVSRQNPDGKSEAEYQYNAELNYAKVEKKNKIFFWQKPETVLDFSSPDPNFTPTDIEHFKKFVEPQRDRLQLVLENQIQFGIKNPNMNSFSSGVSLRLNPDGFVSPNVGTGLIWQFNNGQMMKYFKVGADINIMRIKK</sequence>